<dbReference type="Gene3D" id="3.40.50.980">
    <property type="match status" value="2"/>
</dbReference>
<dbReference type="Proteomes" id="UP000681356">
    <property type="component" value="Unassembled WGS sequence"/>
</dbReference>
<dbReference type="GO" id="GO:0005829">
    <property type="term" value="C:cytosol"/>
    <property type="evidence" value="ECO:0007669"/>
    <property type="project" value="TreeGrafter"/>
</dbReference>
<dbReference type="InterPro" id="IPR020845">
    <property type="entry name" value="AMP-binding_CS"/>
</dbReference>
<dbReference type="RefSeq" id="WP_212535837.1">
    <property type="nucleotide sequence ID" value="NZ_JAGTUU010000002.1"/>
</dbReference>
<dbReference type="GO" id="GO:0043041">
    <property type="term" value="P:amino acid activation for nonribosomal peptide biosynthetic process"/>
    <property type="evidence" value="ECO:0007669"/>
    <property type="project" value="TreeGrafter"/>
</dbReference>
<dbReference type="InterPro" id="IPR045851">
    <property type="entry name" value="AMP-bd_C_sf"/>
</dbReference>
<comment type="caution">
    <text evidence="2">The sequence shown here is derived from an EMBL/GenBank/DDBJ whole genome shotgun (WGS) entry which is preliminary data.</text>
</comment>
<dbReference type="Pfam" id="PF00501">
    <property type="entry name" value="AMP-binding"/>
    <property type="match status" value="1"/>
</dbReference>
<dbReference type="InterPro" id="IPR009081">
    <property type="entry name" value="PP-bd_ACP"/>
</dbReference>
<dbReference type="InterPro" id="IPR023213">
    <property type="entry name" value="CAT-like_dom_sf"/>
</dbReference>
<gene>
    <name evidence="2" type="ORF">KB874_07055</name>
</gene>
<dbReference type="GO" id="GO:0047527">
    <property type="term" value="F:2,3-dihydroxybenzoate-serine ligase activity"/>
    <property type="evidence" value="ECO:0007669"/>
    <property type="project" value="TreeGrafter"/>
</dbReference>
<dbReference type="Pfam" id="PF13193">
    <property type="entry name" value="AMP-binding_C"/>
    <property type="match status" value="1"/>
</dbReference>
<protein>
    <submittedName>
        <fullName evidence="2">Amino acid adenylation domain-containing protein</fullName>
    </submittedName>
</protein>
<dbReference type="GO" id="GO:0031177">
    <property type="term" value="F:phosphopantetheine binding"/>
    <property type="evidence" value="ECO:0007669"/>
    <property type="project" value="TreeGrafter"/>
</dbReference>
<dbReference type="SUPFAM" id="SSF52777">
    <property type="entry name" value="CoA-dependent acyltransferases"/>
    <property type="match status" value="2"/>
</dbReference>
<evidence type="ECO:0000313" key="2">
    <source>
        <dbReference type="EMBL" id="MBS0123890.1"/>
    </source>
</evidence>
<dbReference type="EMBL" id="JAGTUU010000002">
    <property type="protein sequence ID" value="MBS0123890.1"/>
    <property type="molecule type" value="Genomic_DNA"/>
</dbReference>
<dbReference type="PROSITE" id="PS00455">
    <property type="entry name" value="AMP_BINDING"/>
    <property type="match status" value="1"/>
</dbReference>
<dbReference type="Gene3D" id="3.40.50.1820">
    <property type="entry name" value="alpha/beta hydrolase"/>
    <property type="match status" value="1"/>
</dbReference>
<accession>A0A8J7WAD8</accession>
<organism evidence="2 3">
    <name type="scientific">Thetidibacter halocola</name>
    <dbReference type="NCBI Taxonomy" id="2827239"/>
    <lineage>
        <taxon>Bacteria</taxon>
        <taxon>Pseudomonadati</taxon>
        <taxon>Pseudomonadota</taxon>
        <taxon>Alphaproteobacteria</taxon>
        <taxon>Rhodobacterales</taxon>
        <taxon>Roseobacteraceae</taxon>
        <taxon>Thetidibacter</taxon>
    </lineage>
</organism>
<evidence type="ECO:0000259" key="1">
    <source>
        <dbReference type="PROSITE" id="PS50075"/>
    </source>
</evidence>
<dbReference type="PROSITE" id="PS50075">
    <property type="entry name" value="CARRIER"/>
    <property type="match status" value="1"/>
</dbReference>
<dbReference type="PANTHER" id="PTHR45527">
    <property type="entry name" value="NONRIBOSOMAL PEPTIDE SYNTHETASE"/>
    <property type="match status" value="1"/>
</dbReference>
<dbReference type="NCBIfam" id="TIGR01733">
    <property type="entry name" value="AA-adenyl-dom"/>
    <property type="match status" value="1"/>
</dbReference>
<sequence length="1498" mass="160286">MTGARSLSASDGKALLDTLRAASVTGPAPAVSGAPVLSPEQKTVISAQLLHDGEAVANVARSWTLRGPLDPTAFETAFKALVTRHDALRFSVRKSGGALTPAFAPALDVALPCETFAGASPAERAATVDAIVAGESLAPLPLEAERMWRARLLRVDAETHVFAVVLHHAICDDWSWRILIHDLAALYRAALGGGTPDLPAPGSFASYLAARPMDPGAPLPSPPEIDWPMPKCDLPAGRGYSICTAEGRLDLAGFDALRAAARVHSCTQFTFFVAAYQLLLSAYCDQPGLSVSISAADRPAPADRQALGLFVREQEVSLEPFTHQRFDALLDAVDAAMRKARGNLASGSASRAGIVYYNAPDLPVDAGELVVEPRPEPPRVHALNLFLRLHRDTDGVVFSFHGQRQYFDPEILRALAACFRRILEQVIENPRIPLREIVLADAEQIRAAAARSVHTAPLASPLDISGRFAEVARSHPDATALETPDATWTYRDLDADTNRFAHWMLAQGLEAGNRLAVCMPRGTAVFRTWLAALKAGLTVVPVDSGLPAARVGYVLRESGSDALILPPDANCDVSGPPRVLTLPGRAELEGFEPTPPPRFAADPGSDAFLIFTSGTTGNPKSVPVSHVGIVRLVTGTWHAAIGRGDRMIQLASAGFDGSFVEVWGAWLCGAALVLCEKHLLAEGGLEAELRRLRPTAAFMTTSLFNTLVDADPGALAPLKYLSVGGEAASAAHCRRALAANPDLCLANVYGPTENGALTTSYRVPAEVTGNVPIGRPLPNNVAFVLSGALQPLPDEFAGELLVGGPGLSRGYENRPDLAAEKFIRLPAHALGIAGDGDVSLYRTGDRARWNRDGQIEFLGRRDTQFKFHGYRIEPSEIETALMEHPGIGRAAVVPEFRRGQTLVTGIVAYFEPVADPAPTQRDLRAFLSRLLPKPILPTRYVAVESIPLTPNGKADAGALRAAHATDEVDPVGVSTAPDLLTSIWCESLDRRQIPDDAEFFALGGTSLSLVRMVLEVERVFQTEIDFAAFWADPTLQRMRYMISNSPALVVGNLKHLRVLKQGDPSLSPIVLMPGHTGAGVWANDILPAMDSRNTVLALAFEMPGEVPPAPGRGAALIEAFLDDLEAWQAPAPLTLVGFSYGGPICGQLAIRAADRGLNVGRIIVIDGASPASGLGPTGKESGSPGEMLMHQFLMLPVGPITADCHLIRPLRKFPFAPRDLGLEWVHLAVGGVHEYEVDTFHSLMVMPPFAAGVARVFDAIMRDEAKPERTRGSRLDAAFLNDLNAIKTLAREARLAEAADALQRLISATAEPPDWAVVAAIRLYRAAGVRHRVAKLRNGPPLPGATAYVWQNLFIRGSRLAREMLERCYAASGAQMSGALLLLEERARQGDNAGAARILHSLAADPRFDVERGIAEGVLNTLAGDPAAGYKAMETVLVQDDAGPAHVSWCAVFFARAGLPSVALDVINLGRPRFRDAMEKTMILINAIARRQACSSET</sequence>
<dbReference type="Gene3D" id="3.30.559.30">
    <property type="entry name" value="Nonribosomal peptide synthetase, condensation domain"/>
    <property type="match status" value="1"/>
</dbReference>
<dbReference type="InterPro" id="IPR000873">
    <property type="entry name" value="AMP-dep_synth/lig_dom"/>
</dbReference>
<name>A0A8J7WAD8_9RHOB</name>
<dbReference type="InterPro" id="IPR025110">
    <property type="entry name" value="AMP-bd_C"/>
</dbReference>
<dbReference type="InterPro" id="IPR029058">
    <property type="entry name" value="AB_hydrolase_fold"/>
</dbReference>
<reference evidence="2" key="1">
    <citation type="submission" date="2021-04" db="EMBL/GenBank/DDBJ databases">
        <authorList>
            <person name="Yoon J."/>
        </authorList>
    </citation>
    <scope>NUCLEOTIDE SEQUENCE</scope>
    <source>
        <strain evidence="2">KMU-90</strain>
    </source>
</reference>
<dbReference type="GO" id="GO:0009239">
    <property type="term" value="P:enterobactin biosynthetic process"/>
    <property type="evidence" value="ECO:0007669"/>
    <property type="project" value="TreeGrafter"/>
</dbReference>
<dbReference type="Gene3D" id="2.30.38.10">
    <property type="entry name" value="Luciferase, Domain 3"/>
    <property type="match status" value="1"/>
</dbReference>
<feature type="domain" description="Carrier" evidence="1">
    <location>
        <begin position="971"/>
        <end position="1046"/>
    </location>
</feature>
<dbReference type="PANTHER" id="PTHR45527:SF1">
    <property type="entry name" value="FATTY ACID SYNTHASE"/>
    <property type="match status" value="1"/>
</dbReference>
<dbReference type="Pfam" id="PF00550">
    <property type="entry name" value="PP-binding"/>
    <property type="match status" value="1"/>
</dbReference>
<dbReference type="Gene3D" id="3.30.559.10">
    <property type="entry name" value="Chloramphenicol acetyltransferase-like domain"/>
    <property type="match status" value="1"/>
</dbReference>
<dbReference type="SUPFAM" id="SSF53474">
    <property type="entry name" value="alpha/beta-Hydrolases"/>
    <property type="match status" value="1"/>
</dbReference>
<dbReference type="GO" id="GO:0009366">
    <property type="term" value="C:enterobactin synthetase complex"/>
    <property type="evidence" value="ECO:0007669"/>
    <property type="project" value="TreeGrafter"/>
</dbReference>
<dbReference type="Gene3D" id="3.30.300.30">
    <property type="match status" value="1"/>
</dbReference>
<evidence type="ECO:0000313" key="3">
    <source>
        <dbReference type="Proteomes" id="UP000681356"/>
    </source>
</evidence>
<dbReference type="Pfam" id="PF00668">
    <property type="entry name" value="Condensation"/>
    <property type="match status" value="1"/>
</dbReference>
<dbReference type="SUPFAM" id="SSF56801">
    <property type="entry name" value="Acetyl-CoA synthetase-like"/>
    <property type="match status" value="1"/>
</dbReference>
<dbReference type="InterPro" id="IPR036736">
    <property type="entry name" value="ACP-like_sf"/>
</dbReference>
<keyword evidence="3" id="KW-1185">Reference proteome</keyword>
<dbReference type="InterPro" id="IPR001242">
    <property type="entry name" value="Condensation_dom"/>
</dbReference>
<dbReference type="SUPFAM" id="SSF47336">
    <property type="entry name" value="ACP-like"/>
    <property type="match status" value="1"/>
</dbReference>
<proteinExistence type="predicted"/>
<dbReference type="InterPro" id="IPR010071">
    <property type="entry name" value="AA_adenyl_dom"/>
</dbReference>